<evidence type="ECO:0000313" key="1">
    <source>
        <dbReference type="EMBL" id="MDT8899529.1"/>
    </source>
</evidence>
<dbReference type="RefSeq" id="WP_315626312.1">
    <property type="nucleotide sequence ID" value="NZ_JAUHMF010000010.1"/>
</dbReference>
<organism evidence="1 2">
    <name type="scientific">Thermanaerothrix solaris</name>
    <dbReference type="NCBI Taxonomy" id="3058434"/>
    <lineage>
        <taxon>Bacteria</taxon>
        <taxon>Bacillati</taxon>
        <taxon>Chloroflexota</taxon>
        <taxon>Anaerolineae</taxon>
        <taxon>Anaerolineales</taxon>
        <taxon>Anaerolineaceae</taxon>
        <taxon>Thermanaerothrix</taxon>
    </lineage>
</organism>
<keyword evidence="2" id="KW-1185">Reference proteome</keyword>
<sequence length="174" mass="19571">MQTLAFWKLITMDNANLLESLIAFLQEQGVPFCVIGGQAVNAYVEPLVSLDLDLAVAVESLDDLERNLAKRFRVERFAHSLNVSLPGSGLRVQIQTDERYRAFVANAVQANVLGMTLPVARLEDVLQGKVWAALDPERRGSKRQKDLADIARLIERYPHLRRQVPPEILARLEV</sequence>
<dbReference type="InterPro" id="IPR014942">
    <property type="entry name" value="AbiEii"/>
</dbReference>
<gene>
    <name evidence="1" type="ORF">QYE77_14790</name>
</gene>
<reference evidence="1 2" key="1">
    <citation type="submission" date="2023-07" db="EMBL/GenBank/DDBJ databases">
        <title>Novel species of Thermanaerothrix with wide hydrolytic capabilities.</title>
        <authorList>
            <person name="Zayulina K.S."/>
            <person name="Podosokorskaya O.A."/>
            <person name="Elcheninov A.G."/>
        </authorList>
    </citation>
    <scope>NUCLEOTIDE SEQUENCE [LARGE SCALE GENOMIC DNA]</scope>
    <source>
        <strain evidence="1 2">4228-RoL</strain>
        <plasmid evidence="1">p4228-RoL</plasmid>
    </source>
</reference>
<name>A0ABU3NRT0_9CHLR</name>
<dbReference type="EMBL" id="JAUHMF010000010">
    <property type="protein sequence ID" value="MDT8899529.1"/>
    <property type="molecule type" value="Genomic_DNA"/>
</dbReference>
<dbReference type="Gene3D" id="3.30.460.40">
    <property type="match status" value="1"/>
</dbReference>
<comment type="caution">
    <text evidence="1">The sequence shown here is derived from an EMBL/GenBank/DDBJ whole genome shotgun (WGS) entry which is preliminary data.</text>
</comment>
<dbReference type="SUPFAM" id="SSF81301">
    <property type="entry name" value="Nucleotidyltransferase"/>
    <property type="match status" value="1"/>
</dbReference>
<protein>
    <submittedName>
        <fullName evidence="1">Uncharacterized protein</fullName>
    </submittedName>
</protein>
<evidence type="ECO:0000313" key="2">
    <source>
        <dbReference type="Proteomes" id="UP001254165"/>
    </source>
</evidence>
<keyword evidence="1" id="KW-0614">Plasmid</keyword>
<accession>A0ABU3NRT0</accession>
<dbReference type="Proteomes" id="UP001254165">
    <property type="component" value="Unassembled WGS sequence"/>
</dbReference>
<geneLocation type="plasmid" evidence="1">
    <name>p4228-RoL</name>
</geneLocation>
<dbReference type="Pfam" id="PF08843">
    <property type="entry name" value="AbiEii"/>
    <property type="match status" value="1"/>
</dbReference>
<proteinExistence type="predicted"/>
<dbReference type="InterPro" id="IPR043519">
    <property type="entry name" value="NT_sf"/>
</dbReference>